<sequence>MNVAVFSTSSTSLSLLTSILRHVARILLLQLDLTLSLLTSNMNSRQHILLLARPNYLFLTSTMNVAQYSLHS</sequence>
<comment type="caution">
    <text evidence="1">The sequence shown here is derived from an EMBL/GenBank/DDBJ whole genome shotgun (WGS) entry which is preliminary data.</text>
</comment>
<accession>A0AAE1DAH8</accession>
<evidence type="ECO:0000313" key="1">
    <source>
        <dbReference type="EMBL" id="KAK3762765.1"/>
    </source>
</evidence>
<keyword evidence="2" id="KW-1185">Reference proteome</keyword>
<dbReference type="AlphaFoldDB" id="A0AAE1DAH8"/>
<reference evidence="1" key="1">
    <citation type="journal article" date="2023" name="G3 (Bethesda)">
        <title>A reference genome for the long-term kleptoplast-retaining sea slug Elysia crispata morphotype clarki.</title>
        <authorList>
            <person name="Eastman K.E."/>
            <person name="Pendleton A.L."/>
            <person name="Shaikh M.A."/>
            <person name="Suttiyut T."/>
            <person name="Ogas R."/>
            <person name="Tomko P."/>
            <person name="Gavelis G."/>
            <person name="Widhalm J.R."/>
            <person name="Wisecaver J.H."/>
        </authorList>
    </citation>
    <scope>NUCLEOTIDE SEQUENCE</scope>
    <source>
        <strain evidence="1">ECLA1</strain>
    </source>
</reference>
<dbReference type="Proteomes" id="UP001283361">
    <property type="component" value="Unassembled WGS sequence"/>
</dbReference>
<organism evidence="1 2">
    <name type="scientific">Elysia crispata</name>
    <name type="common">lettuce slug</name>
    <dbReference type="NCBI Taxonomy" id="231223"/>
    <lineage>
        <taxon>Eukaryota</taxon>
        <taxon>Metazoa</taxon>
        <taxon>Spiralia</taxon>
        <taxon>Lophotrochozoa</taxon>
        <taxon>Mollusca</taxon>
        <taxon>Gastropoda</taxon>
        <taxon>Heterobranchia</taxon>
        <taxon>Euthyneura</taxon>
        <taxon>Panpulmonata</taxon>
        <taxon>Sacoglossa</taxon>
        <taxon>Placobranchoidea</taxon>
        <taxon>Plakobranchidae</taxon>
        <taxon>Elysia</taxon>
    </lineage>
</organism>
<protein>
    <submittedName>
        <fullName evidence="1">Uncharacterized protein</fullName>
    </submittedName>
</protein>
<proteinExistence type="predicted"/>
<evidence type="ECO:0000313" key="2">
    <source>
        <dbReference type="Proteomes" id="UP001283361"/>
    </source>
</evidence>
<dbReference type="EMBL" id="JAWDGP010004648">
    <property type="protein sequence ID" value="KAK3762765.1"/>
    <property type="molecule type" value="Genomic_DNA"/>
</dbReference>
<gene>
    <name evidence="1" type="ORF">RRG08_000841</name>
</gene>
<name>A0AAE1DAH8_9GAST</name>